<dbReference type="GO" id="GO:0003858">
    <property type="term" value="F:3-hydroxybutyrate dehydrogenase activity"/>
    <property type="evidence" value="ECO:0007669"/>
    <property type="project" value="UniProtKB-EC"/>
</dbReference>
<dbReference type="PRINTS" id="PR00081">
    <property type="entry name" value="GDHRDH"/>
</dbReference>
<evidence type="ECO:0000256" key="1">
    <source>
        <dbReference type="ARBA" id="ARBA00006484"/>
    </source>
</evidence>
<gene>
    <name evidence="2" type="ORF">NLU14_04960</name>
</gene>
<dbReference type="EMBL" id="JANCMW010000002">
    <property type="protein sequence ID" value="MDF0749577.1"/>
    <property type="molecule type" value="Genomic_DNA"/>
</dbReference>
<organism evidence="2 3">
    <name type="scientific">Marinobacter iranensis</name>
    <dbReference type="NCBI Taxonomy" id="2962607"/>
    <lineage>
        <taxon>Bacteria</taxon>
        <taxon>Pseudomonadati</taxon>
        <taxon>Pseudomonadota</taxon>
        <taxon>Gammaproteobacteria</taxon>
        <taxon>Pseudomonadales</taxon>
        <taxon>Marinobacteraceae</taxon>
        <taxon>Marinobacter</taxon>
    </lineage>
</organism>
<dbReference type="InterPro" id="IPR020904">
    <property type="entry name" value="Sc_DH/Rdtase_CS"/>
</dbReference>
<comment type="caution">
    <text evidence="2">The sequence shown here is derived from an EMBL/GenBank/DDBJ whole genome shotgun (WGS) entry which is preliminary data.</text>
</comment>
<accession>A0ABT5Y7N3</accession>
<dbReference type="EC" id="1.1.1.30" evidence="2"/>
<evidence type="ECO:0000313" key="2">
    <source>
        <dbReference type="EMBL" id="MDF0749577.1"/>
    </source>
</evidence>
<proteinExistence type="inferred from homology"/>
<dbReference type="InterPro" id="IPR036291">
    <property type="entry name" value="NAD(P)-bd_dom_sf"/>
</dbReference>
<name>A0ABT5Y7N3_9GAMM</name>
<keyword evidence="3" id="KW-1185">Reference proteome</keyword>
<dbReference type="Gene3D" id="3.40.50.720">
    <property type="entry name" value="NAD(P)-binding Rossmann-like Domain"/>
    <property type="match status" value="1"/>
</dbReference>
<protein>
    <submittedName>
        <fullName evidence="2">3-hydroxybutyrate dehydrogenase</fullName>
        <ecNumber evidence="2">1.1.1.30</ecNumber>
    </submittedName>
</protein>
<reference evidence="2" key="1">
    <citation type="submission" date="2022-07" db="EMBL/GenBank/DDBJ databases">
        <title>Marinobacter iranensis a new bacterium isolate from a hipersaline lake in Iran.</title>
        <authorList>
            <person name="Mohammad A.M.A."/>
            <person name="Cristina S.-P."/>
            <person name="Antonio V."/>
        </authorList>
    </citation>
    <scope>NUCLEOTIDE SEQUENCE</scope>
    <source>
        <strain evidence="2">71-i</strain>
    </source>
</reference>
<evidence type="ECO:0000313" key="3">
    <source>
        <dbReference type="Proteomes" id="UP001143391"/>
    </source>
</evidence>
<keyword evidence="2" id="KW-0560">Oxidoreductase</keyword>
<dbReference type="PROSITE" id="PS00061">
    <property type="entry name" value="ADH_SHORT"/>
    <property type="match status" value="1"/>
</dbReference>
<dbReference type="SUPFAM" id="SSF51735">
    <property type="entry name" value="NAD(P)-binding Rossmann-fold domains"/>
    <property type="match status" value="1"/>
</dbReference>
<dbReference type="Pfam" id="PF13561">
    <property type="entry name" value="adh_short_C2"/>
    <property type="match status" value="1"/>
</dbReference>
<comment type="similarity">
    <text evidence="1">Belongs to the short-chain dehydrogenases/reductases (SDR) family.</text>
</comment>
<sequence length="261" mass="27724">MTLKGKCALVTGSNSGLGYAVADSLAAAGANIVLHGLCLDEEGERTAHQLAETHGLDAIYVRADLRHVSEIEKMVATIKDRFGSIDILVNNAVMRHFSPIEEFTAEDWNDSIAVNLSAAFHLSRLSIPGMKAGNWGRIIHMASIYSERGAENRVDYVTTKTGLLGMTRAMAVELAQTAITCNAVCPGTVATPAINERIREIARDKGVAVAESEQEYLATRNPTGRFVAAEGVGALIAFLCSPQAADITGASLPIDGGWLAK</sequence>
<dbReference type="PANTHER" id="PTHR42879">
    <property type="entry name" value="3-OXOACYL-(ACYL-CARRIER-PROTEIN) REDUCTASE"/>
    <property type="match status" value="1"/>
</dbReference>
<dbReference type="InterPro" id="IPR002347">
    <property type="entry name" value="SDR_fam"/>
</dbReference>
<dbReference type="InterPro" id="IPR050259">
    <property type="entry name" value="SDR"/>
</dbReference>
<dbReference type="NCBIfam" id="NF009093">
    <property type="entry name" value="PRK12429.1"/>
    <property type="match status" value="1"/>
</dbReference>
<dbReference type="PANTHER" id="PTHR42879:SF2">
    <property type="entry name" value="3-OXOACYL-[ACYL-CARRIER-PROTEIN] REDUCTASE FABG"/>
    <property type="match status" value="1"/>
</dbReference>
<dbReference type="PRINTS" id="PR00080">
    <property type="entry name" value="SDRFAMILY"/>
</dbReference>
<dbReference type="RefSeq" id="WP_275705065.1">
    <property type="nucleotide sequence ID" value="NZ_JANCMW010000002.1"/>
</dbReference>
<dbReference type="Proteomes" id="UP001143391">
    <property type="component" value="Unassembled WGS sequence"/>
</dbReference>